<accession>A0A1B0A099</accession>
<evidence type="ECO:0000313" key="1">
    <source>
        <dbReference type="EnsemblMetazoa" id="GPAI030482-PA"/>
    </source>
</evidence>
<protein>
    <submittedName>
        <fullName evidence="1">Uncharacterized protein</fullName>
    </submittedName>
</protein>
<dbReference type="Proteomes" id="UP000092445">
    <property type="component" value="Unassembled WGS sequence"/>
</dbReference>
<name>A0A1B0A099_GLOPL</name>
<dbReference type="SUPFAM" id="SSF69318">
    <property type="entry name" value="Integrin alpha N-terminal domain"/>
    <property type="match status" value="1"/>
</dbReference>
<reference evidence="2" key="1">
    <citation type="submission" date="2014-03" db="EMBL/GenBank/DDBJ databases">
        <authorList>
            <person name="Aksoy S."/>
            <person name="Warren W."/>
            <person name="Wilson R.K."/>
        </authorList>
    </citation>
    <scope>NUCLEOTIDE SEQUENCE [LARGE SCALE GENOMIC DNA]</scope>
    <source>
        <strain evidence="2">IAEA</strain>
    </source>
</reference>
<sequence length="133" mass="15030">MSPSKLSDSFIRSLKWLDEYGNETNAHFRVVLITNLDQNLLINTSFKFRYKTLFSEHNQHLITTTTTITLITTTVTTSTFNGLMLMLLVGAPLDKNLQPGTNHSGALYKCPITQNYNDCEQVITDGRRCINKG</sequence>
<dbReference type="VEuPathDB" id="VectorBase:GPAI030482"/>
<keyword evidence="2" id="KW-1185">Reference proteome</keyword>
<evidence type="ECO:0000313" key="2">
    <source>
        <dbReference type="Proteomes" id="UP000092445"/>
    </source>
</evidence>
<dbReference type="AlphaFoldDB" id="A0A1B0A099"/>
<dbReference type="STRING" id="7398.A0A1B0A099"/>
<dbReference type="InterPro" id="IPR028994">
    <property type="entry name" value="Integrin_alpha_N"/>
</dbReference>
<reference evidence="1" key="2">
    <citation type="submission" date="2020-05" db="UniProtKB">
        <authorList>
            <consortium name="EnsemblMetazoa"/>
        </authorList>
    </citation>
    <scope>IDENTIFICATION</scope>
    <source>
        <strain evidence="1">IAEA</strain>
    </source>
</reference>
<organism evidence="1 2">
    <name type="scientific">Glossina pallidipes</name>
    <name type="common">Tsetse fly</name>
    <dbReference type="NCBI Taxonomy" id="7398"/>
    <lineage>
        <taxon>Eukaryota</taxon>
        <taxon>Metazoa</taxon>
        <taxon>Ecdysozoa</taxon>
        <taxon>Arthropoda</taxon>
        <taxon>Hexapoda</taxon>
        <taxon>Insecta</taxon>
        <taxon>Pterygota</taxon>
        <taxon>Neoptera</taxon>
        <taxon>Endopterygota</taxon>
        <taxon>Diptera</taxon>
        <taxon>Brachycera</taxon>
        <taxon>Muscomorpha</taxon>
        <taxon>Hippoboscoidea</taxon>
        <taxon>Glossinidae</taxon>
        <taxon>Glossina</taxon>
    </lineage>
</organism>
<dbReference type="EnsemblMetazoa" id="GPAI030482-RA">
    <property type="protein sequence ID" value="GPAI030482-PA"/>
    <property type="gene ID" value="GPAI030482"/>
</dbReference>
<dbReference type="Gene3D" id="2.130.10.130">
    <property type="entry name" value="Integrin alpha, N-terminal"/>
    <property type="match status" value="1"/>
</dbReference>
<proteinExistence type="predicted"/>